<dbReference type="InterPro" id="IPR025943">
    <property type="entry name" value="Sigma_54_int_dom_ATP-bd_2"/>
</dbReference>
<evidence type="ECO:0000256" key="4">
    <source>
        <dbReference type="ARBA" id="ARBA00023015"/>
    </source>
</evidence>
<dbReference type="InterPro" id="IPR002078">
    <property type="entry name" value="Sigma_54_int"/>
</dbReference>
<keyword evidence="5" id="KW-0238">DNA-binding</keyword>
<dbReference type="Pfam" id="PF02954">
    <property type="entry name" value="HTH_8"/>
    <property type="match status" value="1"/>
</dbReference>
<dbReference type="Pfam" id="PF25601">
    <property type="entry name" value="AAA_lid_14"/>
    <property type="match status" value="1"/>
</dbReference>
<evidence type="ECO:0000256" key="7">
    <source>
        <dbReference type="PROSITE-ProRule" id="PRU00169"/>
    </source>
</evidence>
<dbReference type="GO" id="GO:0043565">
    <property type="term" value="F:sequence-specific DNA binding"/>
    <property type="evidence" value="ECO:0007669"/>
    <property type="project" value="InterPro"/>
</dbReference>
<accession>A0A410JY65</accession>
<evidence type="ECO:0000256" key="5">
    <source>
        <dbReference type="ARBA" id="ARBA00023125"/>
    </source>
</evidence>
<dbReference type="Gene3D" id="3.40.50.2300">
    <property type="match status" value="1"/>
</dbReference>
<dbReference type="PROSITE" id="PS00676">
    <property type="entry name" value="SIGMA54_INTERACT_2"/>
    <property type="match status" value="1"/>
</dbReference>
<proteinExistence type="predicted"/>
<keyword evidence="2" id="KW-0547">Nucleotide-binding</keyword>
<dbReference type="PROSITE" id="PS00688">
    <property type="entry name" value="SIGMA54_INTERACT_3"/>
    <property type="match status" value="1"/>
</dbReference>
<evidence type="ECO:0000313" key="11">
    <source>
        <dbReference type="Proteomes" id="UP000287502"/>
    </source>
</evidence>
<dbReference type="SUPFAM" id="SSF46689">
    <property type="entry name" value="Homeodomain-like"/>
    <property type="match status" value="1"/>
</dbReference>
<dbReference type="EMBL" id="CP035108">
    <property type="protein sequence ID" value="QAR33110.1"/>
    <property type="molecule type" value="Genomic_DNA"/>
</dbReference>
<dbReference type="Gene3D" id="1.10.8.60">
    <property type="match status" value="1"/>
</dbReference>
<evidence type="ECO:0000256" key="1">
    <source>
        <dbReference type="ARBA" id="ARBA00022553"/>
    </source>
</evidence>
<dbReference type="SMART" id="SM00382">
    <property type="entry name" value="AAA"/>
    <property type="match status" value="1"/>
</dbReference>
<dbReference type="Pfam" id="PF00158">
    <property type="entry name" value="Sigma54_activat"/>
    <property type="match status" value="1"/>
</dbReference>
<dbReference type="CDD" id="cd00009">
    <property type="entry name" value="AAA"/>
    <property type="match status" value="1"/>
</dbReference>
<dbReference type="FunFam" id="3.40.50.300:FF:000006">
    <property type="entry name" value="DNA-binding transcriptional regulator NtrC"/>
    <property type="match status" value="1"/>
</dbReference>
<sequence length="456" mass="52531">MKVKTLIIDDEKNICTTIQGILEDEGYEVDYALTFSEGYEKLKSQMYDFLFLDIWLPDKDGIEGLKEIKRYYPEIEVVMISGHGNIENAVEAIRFGAWDFLEKPLSLERIVLIVKHLEDKLRLIHDLREYKFNTLKRYDLIGTSTRMAELRKKIEKIAPTNAWVMITGENGTGKEHVARLVHMLSKRDKKNFVEINCAAIPSDLIESEMFGHEKGSYTGAHATTKGKFEMADGGTVFLDEIGDMELAAQAKLLRVLETSQFTRVGGNELISSDFRLICATNKNLEEEIKAGNFREDLYYRINVVPFVVPPLRERSEDIPSLVSFFMREACSMNGMPLRKIDNELMNAFTRFEWPGNVRQLKNIVERMVVLADEDTLTVDDAPSFLLGAPEKPVKYDIEFSYTLKHAKENFEKYYLLNVLKNNTWNISKSAKTLDIERTYLHRKIKQYDLDKDKNGG</sequence>
<dbReference type="KEGG" id="gtl:EP073_06760"/>
<dbReference type="InterPro" id="IPR009057">
    <property type="entry name" value="Homeodomain-like_sf"/>
</dbReference>
<dbReference type="InterPro" id="IPR001789">
    <property type="entry name" value="Sig_transdc_resp-reg_receiver"/>
</dbReference>
<dbReference type="AlphaFoldDB" id="A0A410JY65"/>
<keyword evidence="11" id="KW-1185">Reference proteome</keyword>
<evidence type="ECO:0000256" key="6">
    <source>
        <dbReference type="ARBA" id="ARBA00023163"/>
    </source>
</evidence>
<dbReference type="InterPro" id="IPR003593">
    <property type="entry name" value="AAA+_ATPase"/>
</dbReference>
<dbReference type="InterPro" id="IPR027417">
    <property type="entry name" value="P-loop_NTPase"/>
</dbReference>
<feature type="domain" description="Response regulatory" evidence="9">
    <location>
        <begin position="4"/>
        <end position="118"/>
    </location>
</feature>
<feature type="modified residue" description="4-aspartylphosphate" evidence="7">
    <location>
        <position position="53"/>
    </location>
</feature>
<organism evidence="10 11">
    <name type="scientific">Geovibrio thiophilus</name>
    <dbReference type="NCBI Taxonomy" id="139438"/>
    <lineage>
        <taxon>Bacteria</taxon>
        <taxon>Pseudomonadati</taxon>
        <taxon>Deferribacterota</taxon>
        <taxon>Deferribacteres</taxon>
        <taxon>Deferribacterales</taxon>
        <taxon>Geovibrionaceae</taxon>
        <taxon>Geovibrio</taxon>
    </lineage>
</organism>
<evidence type="ECO:0000259" key="9">
    <source>
        <dbReference type="PROSITE" id="PS50110"/>
    </source>
</evidence>
<dbReference type="PROSITE" id="PS50110">
    <property type="entry name" value="RESPONSE_REGULATORY"/>
    <property type="match status" value="1"/>
</dbReference>
<dbReference type="Pfam" id="PF00072">
    <property type="entry name" value="Response_reg"/>
    <property type="match status" value="1"/>
</dbReference>
<dbReference type="GO" id="GO:0006355">
    <property type="term" value="P:regulation of DNA-templated transcription"/>
    <property type="evidence" value="ECO:0007669"/>
    <property type="project" value="InterPro"/>
</dbReference>
<dbReference type="GO" id="GO:0005524">
    <property type="term" value="F:ATP binding"/>
    <property type="evidence" value="ECO:0007669"/>
    <property type="project" value="UniProtKB-KW"/>
</dbReference>
<feature type="domain" description="Sigma-54 factor interaction" evidence="8">
    <location>
        <begin position="140"/>
        <end position="369"/>
    </location>
</feature>
<dbReference type="OrthoDB" id="9767722at2"/>
<dbReference type="InterPro" id="IPR011006">
    <property type="entry name" value="CheY-like_superfamily"/>
</dbReference>
<evidence type="ECO:0000259" key="8">
    <source>
        <dbReference type="PROSITE" id="PS50045"/>
    </source>
</evidence>
<dbReference type="RefSeq" id="WP_128466396.1">
    <property type="nucleotide sequence ID" value="NZ_CP035108.1"/>
</dbReference>
<evidence type="ECO:0000256" key="3">
    <source>
        <dbReference type="ARBA" id="ARBA00022840"/>
    </source>
</evidence>
<name>A0A410JY65_9BACT</name>
<keyword evidence="3" id="KW-0067">ATP-binding</keyword>
<protein>
    <submittedName>
        <fullName evidence="10">Sigma-54-dependent Fis family transcriptional regulator</fullName>
    </submittedName>
</protein>
<dbReference type="Proteomes" id="UP000287502">
    <property type="component" value="Chromosome"/>
</dbReference>
<dbReference type="SMART" id="SM00448">
    <property type="entry name" value="REC"/>
    <property type="match status" value="1"/>
</dbReference>
<evidence type="ECO:0000256" key="2">
    <source>
        <dbReference type="ARBA" id="ARBA00022741"/>
    </source>
</evidence>
<gene>
    <name evidence="10" type="ORF">EP073_06760</name>
</gene>
<dbReference type="InterPro" id="IPR058031">
    <property type="entry name" value="AAA_lid_NorR"/>
</dbReference>
<dbReference type="SUPFAM" id="SSF52172">
    <property type="entry name" value="CheY-like"/>
    <property type="match status" value="1"/>
</dbReference>
<keyword evidence="4" id="KW-0805">Transcription regulation</keyword>
<dbReference type="CDD" id="cd17550">
    <property type="entry name" value="REC_NtrX-like"/>
    <property type="match status" value="1"/>
</dbReference>
<dbReference type="PANTHER" id="PTHR32071:SF17">
    <property type="entry name" value="TRANSCRIPTIONAL REGULATOR (NTRC FAMILY)"/>
    <property type="match status" value="1"/>
</dbReference>
<dbReference type="GO" id="GO:0000160">
    <property type="term" value="P:phosphorelay signal transduction system"/>
    <property type="evidence" value="ECO:0007669"/>
    <property type="project" value="InterPro"/>
</dbReference>
<dbReference type="SUPFAM" id="SSF52540">
    <property type="entry name" value="P-loop containing nucleoside triphosphate hydrolases"/>
    <property type="match status" value="1"/>
</dbReference>
<dbReference type="PANTHER" id="PTHR32071">
    <property type="entry name" value="TRANSCRIPTIONAL REGULATORY PROTEIN"/>
    <property type="match status" value="1"/>
</dbReference>
<keyword evidence="1 7" id="KW-0597">Phosphoprotein</keyword>
<reference evidence="10 11" key="1">
    <citation type="submission" date="2019-01" db="EMBL/GenBank/DDBJ databases">
        <title>Geovibrio thiophilus DSM 11263, complete genome.</title>
        <authorList>
            <person name="Spring S."/>
            <person name="Bunk B."/>
            <person name="Sproer C."/>
        </authorList>
    </citation>
    <scope>NUCLEOTIDE SEQUENCE [LARGE SCALE GENOMIC DNA]</scope>
    <source>
        <strain evidence="10 11">DSM 11263</strain>
    </source>
</reference>
<dbReference type="Gene3D" id="3.40.50.300">
    <property type="entry name" value="P-loop containing nucleotide triphosphate hydrolases"/>
    <property type="match status" value="1"/>
</dbReference>
<evidence type="ECO:0000313" key="10">
    <source>
        <dbReference type="EMBL" id="QAR33110.1"/>
    </source>
</evidence>
<dbReference type="InterPro" id="IPR002197">
    <property type="entry name" value="HTH_Fis"/>
</dbReference>
<dbReference type="Gene3D" id="1.10.10.60">
    <property type="entry name" value="Homeodomain-like"/>
    <property type="match status" value="1"/>
</dbReference>
<dbReference type="PROSITE" id="PS50045">
    <property type="entry name" value="SIGMA54_INTERACT_4"/>
    <property type="match status" value="1"/>
</dbReference>
<keyword evidence="6" id="KW-0804">Transcription</keyword>
<dbReference type="InterPro" id="IPR025944">
    <property type="entry name" value="Sigma_54_int_dom_CS"/>
</dbReference>